<evidence type="ECO:0000313" key="3">
    <source>
        <dbReference type="Proteomes" id="UP000582837"/>
    </source>
</evidence>
<comment type="caution">
    <text evidence="2">The sequence shown here is derived from an EMBL/GenBank/DDBJ whole genome shotgun (WGS) entry which is preliminary data.</text>
</comment>
<dbReference type="EMBL" id="JACHIA010000003">
    <property type="protein sequence ID" value="MBB6070083.1"/>
    <property type="molecule type" value="Genomic_DNA"/>
</dbReference>
<accession>A0A841GWK0</accession>
<dbReference type="RefSeq" id="WP_170039828.1">
    <property type="nucleotide sequence ID" value="NZ_JABDTL010000002.1"/>
</dbReference>
<gene>
    <name evidence="2" type="ORF">HNQ61_001700</name>
</gene>
<reference evidence="2 3" key="1">
    <citation type="submission" date="2020-08" db="EMBL/GenBank/DDBJ databases">
        <title>Genomic Encyclopedia of Type Strains, Phase IV (KMG-IV): sequencing the most valuable type-strain genomes for metagenomic binning, comparative biology and taxonomic classification.</title>
        <authorList>
            <person name="Goeker M."/>
        </authorList>
    </citation>
    <scope>NUCLEOTIDE SEQUENCE [LARGE SCALE GENOMIC DNA]</scope>
    <source>
        <strain evidence="2 3">DSM 29007</strain>
    </source>
</reference>
<dbReference type="SUPFAM" id="SSF109854">
    <property type="entry name" value="DinB/YfiT-like putative metalloenzymes"/>
    <property type="match status" value="1"/>
</dbReference>
<dbReference type="AlphaFoldDB" id="A0A841GWK0"/>
<name>A0A841GWK0_9BACT</name>
<evidence type="ECO:0000259" key="1">
    <source>
        <dbReference type="Pfam" id="PF12867"/>
    </source>
</evidence>
<evidence type="ECO:0000313" key="2">
    <source>
        <dbReference type="EMBL" id="MBB6070083.1"/>
    </source>
</evidence>
<keyword evidence="3" id="KW-1185">Reference proteome</keyword>
<sequence length="183" mass="19891">MTPKMQEIAGELDKARRGLLAAVQGLSQAELDARPKPDSWSVGEVMHHVSKIESGMIGMLSKLALPAIADGLPKDPAPEQSVLSMVEHLPVLDRTQRITAPEFVRPTHGISREELEAGLARTRGELLAAMEQADGYDLSGLSRPHPRFGPLNLYQWLALSARHEQRHTAQIAEAREALAAGAN</sequence>
<feature type="domain" description="DinB-like" evidence="1">
    <location>
        <begin position="11"/>
        <end position="171"/>
    </location>
</feature>
<organism evidence="2 3">
    <name type="scientific">Longimicrobium terrae</name>
    <dbReference type="NCBI Taxonomy" id="1639882"/>
    <lineage>
        <taxon>Bacteria</taxon>
        <taxon>Pseudomonadati</taxon>
        <taxon>Gemmatimonadota</taxon>
        <taxon>Longimicrobiia</taxon>
        <taxon>Longimicrobiales</taxon>
        <taxon>Longimicrobiaceae</taxon>
        <taxon>Longimicrobium</taxon>
    </lineage>
</organism>
<protein>
    <submittedName>
        <fullName evidence="2">Putative damage-inducible protein DinB</fullName>
    </submittedName>
</protein>
<dbReference type="Pfam" id="PF12867">
    <property type="entry name" value="DinB_2"/>
    <property type="match status" value="1"/>
</dbReference>
<dbReference type="Proteomes" id="UP000582837">
    <property type="component" value="Unassembled WGS sequence"/>
</dbReference>
<proteinExistence type="predicted"/>
<dbReference type="InterPro" id="IPR034660">
    <property type="entry name" value="DinB/YfiT-like"/>
</dbReference>
<dbReference type="InterPro" id="IPR024775">
    <property type="entry name" value="DinB-like"/>
</dbReference>
<dbReference type="Gene3D" id="1.20.120.450">
    <property type="entry name" value="dinb family like domain"/>
    <property type="match status" value="1"/>
</dbReference>